<dbReference type="Pfam" id="PF00176">
    <property type="entry name" value="SNF2-rel_dom"/>
    <property type="match status" value="1"/>
</dbReference>
<dbReference type="Gene3D" id="3.40.50.300">
    <property type="entry name" value="P-loop containing nucleotide triphosphate hydrolases"/>
    <property type="match status" value="1"/>
</dbReference>
<name>A0ABP9J3K9_9MICO</name>
<dbReference type="Proteomes" id="UP001500427">
    <property type="component" value="Unassembled WGS sequence"/>
</dbReference>
<feature type="region of interest" description="Disordered" evidence="2">
    <location>
        <begin position="1"/>
        <end position="39"/>
    </location>
</feature>
<dbReference type="InterPro" id="IPR038718">
    <property type="entry name" value="SNF2-like_sf"/>
</dbReference>
<organism evidence="5 6">
    <name type="scientific">Terrabacter aeriphilus</name>
    <dbReference type="NCBI Taxonomy" id="515662"/>
    <lineage>
        <taxon>Bacteria</taxon>
        <taxon>Bacillati</taxon>
        <taxon>Actinomycetota</taxon>
        <taxon>Actinomycetes</taxon>
        <taxon>Micrococcales</taxon>
        <taxon>Intrasporangiaceae</taxon>
        <taxon>Terrabacter</taxon>
    </lineage>
</organism>
<comment type="caution">
    <text evidence="5">The sequence shown here is derived from an EMBL/GenBank/DDBJ whole genome shotgun (WGS) entry which is preliminary data.</text>
</comment>
<evidence type="ECO:0000256" key="2">
    <source>
        <dbReference type="SAM" id="MobiDB-lite"/>
    </source>
</evidence>
<proteinExistence type="predicted"/>
<evidence type="ECO:0000313" key="5">
    <source>
        <dbReference type="EMBL" id="GAA5019495.1"/>
    </source>
</evidence>
<dbReference type="InterPro" id="IPR027417">
    <property type="entry name" value="P-loop_NTPase"/>
</dbReference>
<dbReference type="InterPro" id="IPR049730">
    <property type="entry name" value="SNF2/RAD54-like_C"/>
</dbReference>
<dbReference type="PANTHER" id="PTHR45766:SF6">
    <property type="entry name" value="SWI_SNF-RELATED MATRIX-ASSOCIATED ACTIN-DEPENDENT REGULATOR OF CHROMATIN SUBFAMILY A-LIKE PROTEIN 1"/>
    <property type="match status" value="1"/>
</dbReference>
<dbReference type="SMART" id="SM00487">
    <property type="entry name" value="DEXDc"/>
    <property type="match status" value="1"/>
</dbReference>
<dbReference type="PROSITE" id="PS51194">
    <property type="entry name" value="HELICASE_CTER"/>
    <property type="match status" value="1"/>
</dbReference>
<accession>A0ABP9J3K9</accession>
<dbReference type="EMBL" id="BAABIW010000006">
    <property type="protein sequence ID" value="GAA5019495.1"/>
    <property type="molecule type" value="Genomic_DNA"/>
</dbReference>
<dbReference type="PROSITE" id="PS51192">
    <property type="entry name" value="HELICASE_ATP_BIND_1"/>
    <property type="match status" value="1"/>
</dbReference>
<evidence type="ECO:0008006" key="7">
    <source>
        <dbReference type="Google" id="ProtNLM"/>
    </source>
</evidence>
<dbReference type="SMART" id="SM00490">
    <property type="entry name" value="HELICc"/>
    <property type="match status" value="1"/>
</dbReference>
<dbReference type="InterPro" id="IPR000330">
    <property type="entry name" value="SNF2_N"/>
</dbReference>
<feature type="compositionally biased region" description="Basic and acidic residues" evidence="2">
    <location>
        <begin position="21"/>
        <end position="35"/>
    </location>
</feature>
<evidence type="ECO:0000259" key="4">
    <source>
        <dbReference type="PROSITE" id="PS51194"/>
    </source>
</evidence>
<keyword evidence="1" id="KW-0378">Hydrolase</keyword>
<dbReference type="Pfam" id="PF00271">
    <property type="entry name" value="Helicase_C"/>
    <property type="match status" value="1"/>
</dbReference>
<dbReference type="Gene3D" id="3.40.50.10810">
    <property type="entry name" value="Tandem AAA-ATPase domain"/>
    <property type="match status" value="1"/>
</dbReference>
<dbReference type="CDD" id="cd18793">
    <property type="entry name" value="SF2_C_SNF"/>
    <property type="match status" value="1"/>
</dbReference>
<dbReference type="CDD" id="cd17919">
    <property type="entry name" value="DEXHc_Snf"/>
    <property type="match status" value="1"/>
</dbReference>
<dbReference type="InterPro" id="IPR001650">
    <property type="entry name" value="Helicase_C-like"/>
</dbReference>
<dbReference type="SUPFAM" id="SSF52540">
    <property type="entry name" value="P-loop containing nucleoside triphosphate hydrolases"/>
    <property type="match status" value="2"/>
</dbReference>
<evidence type="ECO:0000256" key="1">
    <source>
        <dbReference type="ARBA" id="ARBA00022801"/>
    </source>
</evidence>
<dbReference type="InterPro" id="IPR014001">
    <property type="entry name" value="Helicase_ATP-bd"/>
</dbReference>
<dbReference type="PANTHER" id="PTHR45766">
    <property type="entry name" value="DNA ANNEALING HELICASE AND ENDONUCLEASE ZRANB3 FAMILY MEMBER"/>
    <property type="match status" value="1"/>
</dbReference>
<protein>
    <recommendedName>
        <fullName evidence="7">Helicase-like protein</fullName>
    </recommendedName>
</protein>
<dbReference type="RefSeq" id="WP_345506060.1">
    <property type="nucleotide sequence ID" value="NZ_BAABIW010000006.1"/>
</dbReference>
<evidence type="ECO:0000259" key="3">
    <source>
        <dbReference type="PROSITE" id="PS51192"/>
    </source>
</evidence>
<sequence length="731" mass="79766">MATRVRRRPSDGQGKGSTQRKGADQRHGTPRRDDPAPLIPVLARRVREVEARVSSKGKASPTNRTKFLVVALLMRSERSRVRDDASIPSATRADLLKRLDGIATILAQITARDTSLLTLLDANAKPGPAAQQMRRDWLLESGAELAEEDLVITAPEPPRPVVPPQIAARQVTPQSVPARAMANPFLTPDLDRATHHDYLPGRLAGWDLLSPLYRAFEQGAGGEAASMDLPPKPPIDRFSPPGSQLMVHQSRFLQSVQAGHRTFLLADEPGLGKTAQSVLAASVANAYPMLAVVPNVVKINWAREVERWTPQRRVTVIHGDGNDVDAFADVFVVNYEILDRHFAWLSSFGFRSMVVDEAHFIKNLGSQRSQQVLALGDRLRETTPGGDPLLIALTGTPLINDVKDFDAIWRFLGWIRDGKPTADIVRRLDETGYTPADRAFYPEARRTVIDMGIVRRRKIDVAKDLPDKRIADITVELDDELGRSIREAERALGRRLASRYRALLAQGEGLEEDDEPDTALMRRVAAAELRSASSEKGTDNVFSLVRRIGQAKSTLAADYAVQLSHSVGKVVFFAKHIDVMDAAESVLASAGLRTVSVRGEQTSKQRQEAIDAFQKDPDVAVAVCSLTAAGVGLNLHAASNVVLAELSWTAAEQQQAIDRVHRIGQDEPVTAWRILASGTIDTKIAELIDAKQGLAARALDGSDEAITSGDTLQLDALVALLRAELTQIGGL</sequence>
<feature type="domain" description="Helicase C-terminal" evidence="4">
    <location>
        <begin position="559"/>
        <end position="710"/>
    </location>
</feature>
<keyword evidence="6" id="KW-1185">Reference proteome</keyword>
<feature type="domain" description="Helicase ATP-binding" evidence="3">
    <location>
        <begin position="254"/>
        <end position="415"/>
    </location>
</feature>
<reference evidence="6" key="1">
    <citation type="journal article" date="2019" name="Int. J. Syst. Evol. Microbiol.">
        <title>The Global Catalogue of Microorganisms (GCM) 10K type strain sequencing project: providing services to taxonomists for standard genome sequencing and annotation.</title>
        <authorList>
            <consortium name="The Broad Institute Genomics Platform"/>
            <consortium name="The Broad Institute Genome Sequencing Center for Infectious Disease"/>
            <person name="Wu L."/>
            <person name="Ma J."/>
        </authorList>
    </citation>
    <scope>NUCLEOTIDE SEQUENCE [LARGE SCALE GENOMIC DNA]</scope>
    <source>
        <strain evidence="6">JCM 17687</strain>
    </source>
</reference>
<evidence type="ECO:0000313" key="6">
    <source>
        <dbReference type="Proteomes" id="UP001500427"/>
    </source>
</evidence>
<gene>
    <name evidence="5" type="ORF">GCM10023258_07160</name>
</gene>